<dbReference type="AlphaFoldDB" id="A0A1M6HJ34"/>
<dbReference type="PANTHER" id="PTHR42924:SF3">
    <property type="entry name" value="POLYMERASE_HISTIDINOL PHOSPHATASE N-TERMINAL DOMAIN-CONTAINING PROTEIN"/>
    <property type="match status" value="1"/>
</dbReference>
<dbReference type="GO" id="GO:0035312">
    <property type="term" value="F:5'-3' DNA exonuclease activity"/>
    <property type="evidence" value="ECO:0007669"/>
    <property type="project" value="TreeGrafter"/>
</dbReference>
<dbReference type="InterPro" id="IPR003141">
    <property type="entry name" value="Pol/His_phosphatase_N"/>
</dbReference>
<dbReference type="RefSeq" id="WP_073007045.1">
    <property type="nucleotide sequence ID" value="NZ_FQZO01000003.1"/>
</dbReference>
<dbReference type="InterPro" id="IPR052018">
    <property type="entry name" value="PHP_domain"/>
</dbReference>
<dbReference type="InterPro" id="IPR004013">
    <property type="entry name" value="PHP_dom"/>
</dbReference>
<dbReference type="Gene3D" id="3.20.20.140">
    <property type="entry name" value="Metal-dependent hydrolases"/>
    <property type="match status" value="1"/>
</dbReference>
<sequence>MAQYDFHFHSTYSDGSTTLQEIFNKAKGKGIKALAVTDHDTSLNFPEMKILSKAYGIAYIPALELTVVEQGVKLHVLAYGLNKESEELYAYSTNLKNYLDHKSHKQISILNSKGINISPEEFFKQSKGGPLYRAKLLYTLALHGYLKVDDIMVSLPKYFGKDGMCYVEDTYNFMNFKEGCKFIKRNGGKVVLAHPGKIKKKKEELYNDLIRSSYLDGIEVYHTDNDEEVKKELRDICLKKDLRITGGSDSHGIFRKKFIDIGDMELPQEVVESLKDLFATVM</sequence>
<dbReference type="STRING" id="1121298.SAMN05444401_2539"/>
<evidence type="ECO:0000313" key="3">
    <source>
        <dbReference type="Proteomes" id="UP000184080"/>
    </source>
</evidence>
<reference evidence="2 3" key="1">
    <citation type="submission" date="2016-11" db="EMBL/GenBank/DDBJ databases">
        <authorList>
            <person name="Jaros S."/>
            <person name="Januszkiewicz K."/>
            <person name="Wedrychowicz H."/>
        </authorList>
    </citation>
    <scope>NUCLEOTIDE SEQUENCE [LARGE SCALE GENOMIC DNA]</scope>
    <source>
        <strain evidence="2 3">DSM 21864</strain>
    </source>
</reference>
<dbReference type="EMBL" id="FQZO01000003">
    <property type="protein sequence ID" value="SHJ22216.1"/>
    <property type="molecule type" value="Genomic_DNA"/>
</dbReference>
<keyword evidence="3" id="KW-1185">Reference proteome</keyword>
<dbReference type="SMART" id="SM00481">
    <property type="entry name" value="POLIIIAc"/>
    <property type="match status" value="1"/>
</dbReference>
<gene>
    <name evidence="2" type="ORF">SAMN05444401_2539</name>
</gene>
<dbReference type="Proteomes" id="UP000184080">
    <property type="component" value="Unassembled WGS sequence"/>
</dbReference>
<proteinExistence type="predicted"/>
<dbReference type="InterPro" id="IPR016195">
    <property type="entry name" value="Pol/histidinol_Pase-like"/>
</dbReference>
<dbReference type="OrthoDB" id="9804333at2"/>
<dbReference type="SUPFAM" id="SSF89550">
    <property type="entry name" value="PHP domain-like"/>
    <property type="match status" value="1"/>
</dbReference>
<evidence type="ECO:0000313" key="2">
    <source>
        <dbReference type="EMBL" id="SHJ22216.1"/>
    </source>
</evidence>
<dbReference type="PANTHER" id="PTHR42924">
    <property type="entry name" value="EXONUCLEASE"/>
    <property type="match status" value="1"/>
</dbReference>
<dbReference type="Gene3D" id="1.10.150.650">
    <property type="match status" value="1"/>
</dbReference>
<dbReference type="CDD" id="cd07438">
    <property type="entry name" value="PHP_HisPPase_AMP"/>
    <property type="match status" value="1"/>
</dbReference>
<evidence type="ECO:0000259" key="1">
    <source>
        <dbReference type="SMART" id="SM00481"/>
    </source>
</evidence>
<accession>A0A1M6HJ34</accession>
<name>A0A1M6HJ34_9CLOT</name>
<organism evidence="2 3">
    <name type="scientific">Clostridium amylolyticum</name>
    <dbReference type="NCBI Taxonomy" id="1121298"/>
    <lineage>
        <taxon>Bacteria</taxon>
        <taxon>Bacillati</taxon>
        <taxon>Bacillota</taxon>
        <taxon>Clostridia</taxon>
        <taxon>Eubacteriales</taxon>
        <taxon>Clostridiaceae</taxon>
        <taxon>Clostridium</taxon>
    </lineage>
</organism>
<protein>
    <recommendedName>
        <fullName evidence="1">Polymerase/histidinol phosphatase N-terminal domain-containing protein</fullName>
    </recommendedName>
</protein>
<feature type="domain" description="Polymerase/histidinol phosphatase N-terminal" evidence="1">
    <location>
        <begin position="4"/>
        <end position="69"/>
    </location>
</feature>
<dbReference type="Pfam" id="PF02811">
    <property type="entry name" value="PHP"/>
    <property type="match status" value="1"/>
</dbReference>
<dbReference type="GO" id="GO:0004534">
    <property type="term" value="F:5'-3' RNA exonuclease activity"/>
    <property type="evidence" value="ECO:0007669"/>
    <property type="project" value="TreeGrafter"/>
</dbReference>